<keyword evidence="6" id="KW-1185">Reference proteome</keyword>
<feature type="domain" description="HTH gntR-type" evidence="4">
    <location>
        <begin position="9"/>
        <end position="79"/>
    </location>
</feature>
<dbReference type="STRING" id="31958.SD37_10070"/>
<dbReference type="InterPro" id="IPR036388">
    <property type="entry name" value="WH-like_DNA-bd_sf"/>
</dbReference>
<evidence type="ECO:0000256" key="1">
    <source>
        <dbReference type="ARBA" id="ARBA00023015"/>
    </source>
</evidence>
<gene>
    <name evidence="5" type="ORF">SD37_10070</name>
</gene>
<evidence type="ECO:0000313" key="5">
    <source>
        <dbReference type="EMBL" id="ANN15952.1"/>
    </source>
</evidence>
<accession>A0A193BUQ8</accession>
<organism evidence="5 6">
    <name type="scientific">Amycolatopsis orientalis</name>
    <name type="common">Nocardia orientalis</name>
    <dbReference type="NCBI Taxonomy" id="31958"/>
    <lineage>
        <taxon>Bacteria</taxon>
        <taxon>Bacillati</taxon>
        <taxon>Actinomycetota</taxon>
        <taxon>Actinomycetes</taxon>
        <taxon>Pseudonocardiales</taxon>
        <taxon>Pseudonocardiaceae</taxon>
        <taxon>Amycolatopsis</taxon>
    </lineage>
</organism>
<reference evidence="5 6" key="1">
    <citation type="journal article" date="2015" name="Genome Announc.">
        <title>Draft Genome Sequence of Norvancomycin-Producing Strain Amycolatopsis orientalis CPCC200066.</title>
        <authorList>
            <person name="Lei X."/>
            <person name="Yuan F."/>
            <person name="Shi Y."/>
            <person name="Li X."/>
            <person name="Wang L."/>
            <person name="Hong B."/>
        </authorList>
    </citation>
    <scope>NUCLEOTIDE SEQUENCE [LARGE SCALE GENOMIC DNA]</scope>
    <source>
        <strain evidence="5 6">B-37</strain>
    </source>
</reference>
<dbReference type="SUPFAM" id="SSF64288">
    <property type="entry name" value="Chorismate lyase-like"/>
    <property type="match status" value="1"/>
</dbReference>
<dbReference type="InterPro" id="IPR050679">
    <property type="entry name" value="Bact_HTH_transcr_reg"/>
</dbReference>
<protein>
    <recommendedName>
        <fullName evidence="4">HTH gntR-type domain-containing protein</fullName>
    </recommendedName>
</protein>
<dbReference type="PRINTS" id="PR00035">
    <property type="entry name" value="HTHGNTR"/>
</dbReference>
<dbReference type="SMART" id="SM00345">
    <property type="entry name" value="HTH_GNTR"/>
    <property type="match status" value="1"/>
</dbReference>
<proteinExistence type="predicted"/>
<evidence type="ECO:0000313" key="6">
    <source>
        <dbReference type="Proteomes" id="UP000093695"/>
    </source>
</evidence>
<dbReference type="InterPro" id="IPR028978">
    <property type="entry name" value="Chorismate_lyase_/UTRA_dom_sf"/>
</dbReference>
<dbReference type="PROSITE" id="PS50949">
    <property type="entry name" value="HTH_GNTR"/>
    <property type="match status" value="1"/>
</dbReference>
<evidence type="ECO:0000256" key="2">
    <source>
        <dbReference type="ARBA" id="ARBA00023125"/>
    </source>
</evidence>
<evidence type="ECO:0000259" key="4">
    <source>
        <dbReference type="PROSITE" id="PS50949"/>
    </source>
</evidence>
<dbReference type="PANTHER" id="PTHR44846">
    <property type="entry name" value="MANNOSYL-D-GLYCERATE TRANSPORT/METABOLISM SYSTEM REPRESSOR MNGR-RELATED"/>
    <property type="match status" value="1"/>
</dbReference>
<dbReference type="Proteomes" id="UP000093695">
    <property type="component" value="Chromosome"/>
</dbReference>
<dbReference type="KEGG" id="aori:SD37_10070"/>
<evidence type="ECO:0000256" key="3">
    <source>
        <dbReference type="ARBA" id="ARBA00023163"/>
    </source>
</evidence>
<dbReference type="Gene3D" id="3.40.1410.10">
    <property type="entry name" value="Chorismate lyase-like"/>
    <property type="match status" value="1"/>
</dbReference>
<dbReference type="InterPro" id="IPR000524">
    <property type="entry name" value="Tscrpt_reg_HTH_GntR"/>
</dbReference>
<dbReference type="SMART" id="SM00866">
    <property type="entry name" value="UTRA"/>
    <property type="match status" value="1"/>
</dbReference>
<dbReference type="EMBL" id="CP016174">
    <property type="protein sequence ID" value="ANN15952.1"/>
    <property type="molecule type" value="Genomic_DNA"/>
</dbReference>
<name>A0A193BUQ8_AMYOR</name>
<dbReference type="InterPro" id="IPR036390">
    <property type="entry name" value="WH_DNA-bd_sf"/>
</dbReference>
<dbReference type="GO" id="GO:0045892">
    <property type="term" value="P:negative regulation of DNA-templated transcription"/>
    <property type="evidence" value="ECO:0007669"/>
    <property type="project" value="TreeGrafter"/>
</dbReference>
<dbReference type="GO" id="GO:0003677">
    <property type="term" value="F:DNA binding"/>
    <property type="evidence" value="ECO:0007669"/>
    <property type="project" value="UniProtKB-KW"/>
</dbReference>
<dbReference type="AlphaFoldDB" id="A0A193BUQ8"/>
<dbReference type="CDD" id="cd07377">
    <property type="entry name" value="WHTH_GntR"/>
    <property type="match status" value="1"/>
</dbReference>
<dbReference type="Pfam" id="PF00392">
    <property type="entry name" value="GntR"/>
    <property type="match status" value="1"/>
</dbReference>
<sequence length="244" mass="26472">MTVGGEASSRRYSPKRERVRRHVIRLLEDTVPGFVVAAERDLAAELGVSRPTVRAVIEELAEEGVVIRRLGRGTFVGSNLDAAEAPVAAPSAVHEIGEAGWSSRVLAFTRPFATPSRTARLELEDRAPVLNVVRILRQGDAPVAIEHLALPEGLLPGLVPADLAVPDLSPLLRERFGIVVRTVRETAESGLAEPSQAELLDVEVGAPVLRVERRSRDTRGRVVALSETVYRDRSAPVDVDRRPG</sequence>
<dbReference type="Gene3D" id="1.10.10.10">
    <property type="entry name" value="Winged helix-like DNA-binding domain superfamily/Winged helix DNA-binding domain"/>
    <property type="match status" value="1"/>
</dbReference>
<dbReference type="Pfam" id="PF07702">
    <property type="entry name" value="UTRA"/>
    <property type="match status" value="1"/>
</dbReference>
<dbReference type="InterPro" id="IPR011663">
    <property type="entry name" value="UTRA"/>
</dbReference>
<dbReference type="PANTHER" id="PTHR44846:SF1">
    <property type="entry name" value="MANNOSYL-D-GLYCERATE TRANSPORT_METABOLISM SYSTEM REPRESSOR MNGR-RELATED"/>
    <property type="match status" value="1"/>
</dbReference>
<keyword evidence="2" id="KW-0238">DNA-binding</keyword>
<dbReference type="SUPFAM" id="SSF46785">
    <property type="entry name" value="Winged helix' DNA-binding domain"/>
    <property type="match status" value="1"/>
</dbReference>
<keyword evidence="3" id="KW-0804">Transcription</keyword>
<dbReference type="GO" id="GO:0003700">
    <property type="term" value="F:DNA-binding transcription factor activity"/>
    <property type="evidence" value="ECO:0007669"/>
    <property type="project" value="InterPro"/>
</dbReference>
<keyword evidence="1" id="KW-0805">Transcription regulation</keyword>